<keyword evidence="8" id="KW-1185">Reference proteome</keyword>
<sequence>MAIFKWLPVLLLVTSAAFAQNTTLHKAPAPLFRDPVTDGAADPSIFWNREEKSWWMVYSQRRANTEAEDVSYCYGTAIGIASSSDNGKTWVYRGTLNLQIDKGMNTFWAPDVQYFNGKYHLFVTYIEGVRTHWGGRARMSHFTSTDLWNWQLVDFPKLTSEDVIDATLFQLPNKTWRMWYKDSKNPVGNMLMAESKDLQHWQTHDQPLFPGHGQEGPKVFSFNGYYWLLTDEWAGMRVYRSTDLDHWEKQQRVLDVPGKRPEDTPTGAHGDVIVVNNKAYIFYFTHPGRKSHGEAPAGPNGIIPFDLRRSSIQVAELVFENGTLTCNRDAPFDFWLPNE</sequence>
<name>A0A3E1NL22_9BACT</name>
<dbReference type="PANTHER" id="PTHR43301:SF3">
    <property type="entry name" value="ARABINAN ENDO-1,5-ALPHA-L-ARABINOSIDASE A-RELATED"/>
    <property type="match status" value="1"/>
</dbReference>
<keyword evidence="6" id="KW-0732">Signal</keyword>
<dbReference type="GO" id="GO:0004553">
    <property type="term" value="F:hydrolase activity, hydrolyzing O-glycosyl compounds"/>
    <property type="evidence" value="ECO:0007669"/>
    <property type="project" value="InterPro"/>
</dbReference>
<dbReference type="CDD" id="cd08984">
    <property type="entry name" value="GH43-like"/>
    <property type="match status" value="1"/>
</dbReference>
<evidence type="ECO:0000256" key="5">
    <source>
        <dbReference type="RuleBase" id="RU361187"/>
    </source>
</evidence>
<keyword evidence="4 5" id="KW-0326">Glycosidase</keyword>
<evidence type="ECO:0000256" key="4">
    <source>
        <dbReference type="ARBA" id="ARBA00023295"/>
    </source>
</evidence>
<dbReference type="EMBL" id="QTJU01000002">
    <property type="protein sequence ID" value="RFM28488.1"/>
    <property type="molecule type" value="Genomic_DNA"/>
</dbReference>
<accession>A0A3E1NL22</accession>
<evidence type="ECO:0000256" key="6">
    <source>
        <dbReference type="SAM" id="SignalP"/>
    </source>
</evidence>
<evidence type="ECO:0000256" key="3">
    <source>
        <dbReference type="ARBA" id="ARBA00022801"/>
    </source>
</evidence>
<dbReference type="InterPro" id="IPR050727">
    <property type="entry name" value="GH43_arabinanases"/>
</dbReference>
<evidence type="ECO:0000256" key="1">
    <source>
        <dbReference type="ARBA" id="ARBA00004834"/>
    </source>
</evidence>
<dbReference type="InterPro" id="IPR023296">
    <property type="entry name" value="Glyco_hydro_beta-prop_sf"/>
</dbReference>
<organism evidence="7 8">
    <name type="scientific">Deminuibacter soli</name>
    <dbReference type="NCBI Taxonomy" id="2291815"/>
    <lineage>
        <taxon>Bacteria</taxon>
        <taxon>Pseudomonadati</taxon>
        <taxon>Bacteroidota</taxon>
        <taxon>Chitinophagia</taxon>
        <taxon>Chitinophagales</taxon>
        <taxon>Chitinophagaceae</taxon>
        <taxon>Deminuibacter</taxon>
    </lineage>
</organism>
<dbReference type="RefSeq" id="WP_116846478.1">
    <property type="nucleotide sequence ID" value="NZ_QTJU01000002.1"/>
</dbReference>
<dbReference type="GO" id="GO:0005975">
    <property type="term" value="P:carbohydrate metabolic process"/>
    <property type="evidence" value="ECO:0007669"/>
    <property type="project" value="InterPro"/>
</dbReference>
<evidence type="ECO:0000313" key="8">
    <source>
        <dbReference type="Proteomes" id="UP000261284"/>
    </source>
</evidence>
<proteinExistence type="inferred from homology"/>
<feature type="chain" id="PRO_5017736158" evidence="6">
    <location>
        <begin position="20"/>
        <end position="339"/>
    </location>
</feature>
<dbReference type="Proteomes" id="UP000261284">
    <property type="component" value="Unassembled WGS sequence"/>
</dbReference>
<dbReference type="AlphaFoldDB" id="A0A3E1NL22"/>
<keyword evidence="3 5" id="KW-0378">Hydrolase</keyword>
<comment type="pathway">
    <text evidence="1">Glycan metabolism; L-arabinan degradation.</text>
</comment>
<dbReference type="OrthoDB" id="9759709at2"/>
<dbReference type="PANTHER" id="PTHR43301">
    <property type="entry name" value="ARABINAN ENDO-1,5-ALPHA-L-ARABINOSIDASE"/>
    <property type="match status" value="1"/>
</dbReference>
<comment type="caution">
    <text evidence="7">The sequence shown here is derived from an EMBL/GenBank/DDBJ whole genome shotgun (WGS) entry which is preliminary data.</text>
</comment>
<evidence type="ECO:0000313" key="7">
    <source>
        <dbReference type="EMBL" id="RFM28488.1"/>
    </source>
</evidence>
<protein>
    <submittedName>
        <fullName evidence="7">Glycosyl hydrolase</fullName>
    </submittedName>
</protein>
<dbReference type="Gene3D" id="2.115.10.20">
    <property type="entry name" value="Glycosyl hydrolase domain, family 43"/>
    <property type="match status" value="3"/>
</dbReference>
<dbReference type="Pfam" id="PF04616">
    <property type="entry name" value="Glyco_hydro_43"/>
    <property type="match status" value="1"/>
</dbReference>
<reference evidence="7 8" key="1">
    <citation type="submission" date="2018-08" db="EMBL/GenBank/DDBJ databases">
        <title>Chitinophagaceae sp. K23C18032701, a novel bacterium isolated from forest soil.</title>
        <authorList>
            <person name="Wang C."/>
        </authorList>
    </citation>
    <scope>NUCLEOTIDE SEQUENCE [LARGE SCALE GENOMIC DNA]</scope>
    <source>
        <strain evidence="7 8">K23C18032701</strain>
    </source>
</reference>
<dbReference type="SUPFAM" id="SSF75005">
    <property type="entry name" value="Arabinanase/levansucrase/invertase"/>
    <property type="match status" value="1"/>
</dbReference>
<feature type="signal peptide" evidence="6">
    <location>
        <begin position="1"/>
        <end position="19"/>
    </location>
</feature>
<dbReference type="InterPro" id="IPR006710">
    <property type="entry name" value="Glyco_hydro_43"/>
</dbReference>
<comment type="similarity">
    <text evidence="2 5">Belongs to the glycosyl hydrolase 43 family.</text>
</comment>
<evidence type="ECO:0000256" key="2">
    <source>
        <dbReference type="ARBA" id="ARBA00009865"/>
    </source>
</evidence>
<gene>
    <name evidence="7" type="ORF">DXN05_06685</name>
</gene>